<gene>
    <name evidence="1" type="ORF">Srubr_01970</name>
</gene>
<evidence type="ECO:0000313" key="2">
    <source>
        <dbReference type="Proteomes" id="UP000646738"/>
    </source>
</evidence>
<reference evidence="2" key="1">
    <citation type="submission" date="2023-07" db="EMBL/GenBank/DDBJ databases">
        <title>Whole genome shotgun sequence of Streptomyces achromogenes subsp. rubradiris NBRC 14000.</title>
        <authorList>
            <person name="Komaki H."/>
            <person name="Tamura T."/>
        </authorList>
    </citation>
    <scope>NUCLEOTIDE SEQUENCE [LARGE SCALE GENOMIC DNA]</scope>
    <source>
        <strain evidence="2">NBRC 14000</strain>
    </source>
</reference>
<dbReference type="EMBL" id="BNEA01000001">
    <property type="protein sequence ID" value="GHI50351.1"/>
    <property type="molecule type" value="Genomic_DNA"/>
</dbReference>
<comment type="caution">
    <text evidence="1">The sequence shown here is derived from an EMBL/GenBank/DDBJ whole genome shotgun (WGS) entry which is preliminary data.</text>
</comment>
<sequence>MSALRMVRAEDLEEARLAEVDQEFLEMYGPDWAAWEPWKRELYLTAIEQVHAEFIPGVAA</sequence>
<evidence type="ECO:0000313" key="1">
    <source>
        <dbReference type="EMBL" id="GHI50351.1"/>
    </source>
</evidence>
<accession>A0ABQ3R3A6</accession>
<name>A0ABQ3R3A6_STRRR</name>
<organism evidence="1 2">
    <name type="scientific">Streptomyces rubradiris</name>
    <name type="common">Streptomyces achromogenes subsp. rubradiris</name>
    <dbReference type="NCBI Taxonomy" id="285531"/>
    <lineage>
        <taxon>Bacteria</taxon>
        <taxon>Bacillati</taxon>
        <taxon>Actinomycetota</taxon>
        <taxon>Actinomycetes</taxon>
        <taxon>Kitasatosporales</taxon>
        <taxon>Streptomycetaceae</taxon>
        <taxon>Streptomyces</taxon>
    </lineage>
</organism>
<dbReference type="RefSeq" id="WP_189999646.1">
    <property type="nucleotide sequence ID" value="NZ_BNCB01000032.1"/>
</dbReference>
<dbReference type="Proteomes" id="UP000646738">
    <property type="component" value="Unassembled WGS sequence"/>
</dbReference>
<proteinExistence type="predicted"/>
<protein>
    <submittedName>
        <fullName evidence="1">Uncharacterized protein</fullName>
    </submittedName>
</protein>
<keyword evidence="2" id="KW-1185">Reference proteome</keyword>